<keyword evidence="2" id="KW-1185">Reference proteome</keyword>
<dbReference type="PROSITE" id="PS51257">
    <property type="entry name" value="PROKAR_LIPOPROTEIN"/>
    <property type="match status" value="1"/>
</dbReference>
<proteinExistence type="predicted"/>
<sequence length="168" mass="19046">MMKGNRLLITILICGLQACGAKDTTNPQSSNSINESKKNGLLIVEYGSQARKFDSLKVGDTWLEKIWYNENDGSTTVTNDYQLCFKIKQTPGASFQLVDVFDWRMREHTSRRGVAVKIERNFSGVVDGMYVYELTDSHYAPDSLVFDLLIMSDHKEVNVGNLVFVKKH</sequence>
<dbReference type="EMBL" id="PYGD01000007">
    <property type="protein sequence ID" value="PSK90592.1"/>
    <property type="molecule type" value="Genomic_DNA"/>
</dbReference>
<reference evidence="1 2" key="1">
    <citation type="submission" date="2018-03" db="EMBL/GenBank/DDBJ databases">
        <title>Genomic Encyclopedia of Type Strains, Phase III (KMG-III): the genomes of soil and plant-associated and newly described type strains.</title>
        <authorList>
            <person name="Whitman W."/>
        </authorList>
    </citation>
    <scope>NUCLEOTIDE SEQUENCE [LARGE SCALE GENOMIC DNA]</scope>
    <source>
        <strain evidence="1 2">CGMCC 1.12700</strain>
    </source>
</reference>
<protein>
    <submittedName>
        <fullName evidence="1">Uncharacterized protein</fullName>
    </submittedName>
</protein>
<gene>
    <name evidence="1" type="ORF">B0I18_1072</name>
</gene>
<evidence type="ECO:0000313" key="2">
    <source>
        <dbReference type="Proteomes" id="UP000240572"/>
    </source>
</evidence>
<dbReference type="Proteomes" id="UP000240572">
    <property type="component" value="Unassembled WGS sequence"/>
</dbReference>
<dbReference type="AlphaFoldDB" id="A0A2P8D044"/>
<comment type="caution">
    <text evidence="1">The sequence shown here is derived from an EMBL/GenBank/DDBJ whole genome shotgun (WGS) entry which is preliminary data.</text>
</comment>
<dbReference type="RefSeq" id="WP_106523875.1">
    <property type="nucleotide sequence ID" value="NZ_PYGD01000007.1"/>
</dbReference>
<evidence type="ECO:0000313" key="1">
    <source>
        <dbReference type="EMBL" id="PSK90592.1"/>
    </source>
</evidence>
<accession>A0A2P8D044</accession>
<organism evidence="1 2">
    <name type="scientific">Taibaiella chishuiensis</name>
    <dbReference type="NCBI Taxonomy" id="1434707"/>
    <lineage>
        <taxon>Bacteria</taxon>
        <taxon>Pseudomonadati</taxon>
        <taxon>Bacteroidota</taxon>
        <taxon>Chitinophagia</taxon>
        <taxon>Chitinophagales</taxon>
        <taxon>Chitinophagaceae</taxon>
        <taxon>Taibaiella</taxon>
    </lineage>
</organism>
<name>A0A2P8D044_9BACT</name>